<reference evidence="5 6" key="1">
    <citation type="submission" date="2018-11" db="EMBL/GenBank/DDBJ databases">
        <title>The genome draft of YIM 96095.</title>
        <authorList>
            <person name="Tang S.-K."/>
            <person name="Chunyu W.-X."/>
            <person name="Feng Y.-Z."/>
        </authorList>
    </citation>
    <scope>NUCLEOTIDE SEQUENCE [LARGE SCALE GENOMIC DNA]</scope>
    <source>
        <strain evidence="5 6">YIM 96095</strain>
    </source>
</reference>
<dbReference type="PROSITE" id="PS51462">
    <property type="entry name" value="NUDIX"/>
    <property type="match status" value="1"/>
</dbReference>
<dbReference type="PANTHER" id="PTHR43736:SF1">
    <property type="entry name" value="DIHYDRONEOPTERIN TRIPHOSPHATE DIPHOSPHATASE"/>
    <property type="match status" value="1"/>
</dbReference>
<dbReference type="Gene3D" id="3.90.79.10">
    <property type="entry name" value="Nucleoside Triphosphate Pyrophosphohydrolase"/>
    <property type="match status" value="1"/>
</dbReference>
<gene>
    <name evidence="5" type="ORF">EFW17_06860</name>
</gene>
<comment type="similarity">
    <text evidence="1 3">Belongs to the Nudix hydrolase family.</text>
</comment>
<organism evidence="5 6">
    <name type="scientific">Halostreptopolyspora alba</name>
    <dbReference type="NCBI Taxonomy" id="2487137"/>
    <lineage>
        <taxon>Bacteria</taxon>
        <taxon>Bacillati</taxon>
        <taxon>Actinomycetota</taxon>
        <taxon>Actinomycetes</taxon>
        <taxon>Streptosporangiales</taxon>
        <taxon>Nocardiopsidaceae</taxon>
        <taxon>Halostreptopolyspora</taxon>
    </lineage>
</organism>
<dbReference type="PROSITE" id="PS00893">
    <property type="entry name" value="NUDIX_BOX"/>
    <property type="match status" value="1"/>
</dbReference>
<sequence length="169" mass="18220">MTTPSNAPAETRMTTAAVAIVPGPYEWTLTFVLQNRGVFAGHWLLPGGEVGPGESTEHAARREAAEEAGVRTGALAPTGIYDVRGRDDGVPFWFRLHVYRSLVPCDIPPDFVADPTEVSQVSQVPPHEVLPHPTDMRILNDAGLADYDPGLVHRLLEADGVAMSRVDTA</sequence>
<evidence type="ECO:0000256" key="3">
    <source>
        <dbReference type="RuleBase" id="RU003476"/>
    </source>
</evidence>
<dbReference type="Pfam" id="PF00293">
    <property type="entry name" value="NUDIX"/>
    <property type="match status" value="1"/>
</dbReference>
<protein>
    <submittedName>
        <fullName evidence="5">NUDIX domain-containing protein</fullName>
    </submittedName>
</protein>
<dbReference type="Proteomes" id="UP000269198">
    <property type="component" value="Unassembled WGS sequence"/>
</dbReference>
<evidence type="ECO:0000313" key="6">
    <source>
        <dbReference type="Proteomes" id="UP000269198"/>
    </source>
</evidence>
<dbReference type="SUPFAM" id="SSF55811">
    <property type="entry name" value="Nudix"/>
    <property type="match status" value="1"/>
</dbReference>
<feature type="domain" description="Nudix hydrolase" evidence="4">
    <location>
        <begin position="10"/>
        <end position="146"/>
    </location>
</feature>
<evidence type="ECO:0000256" key="1">
    <source>
        <dbReference type="ARBA" id="ARBA00005582"/>
    </source>
</evidence>
<dbReference type="InterPro" id="IPR020084">
    <property type="entry name" value="NUDIX_hydrolase_CS"/>
</dbReference>
<dbReference type="PANTHER" id="PTHR43736">
    <property type="entry name" value="ADP-RIBOSE PYROPHOSPHATASE"/>
    <property type="match status" value="1"/>
</dbReference>
<name>A0A3N0ED67_9ACTN</name>
<accession>A0A3N0ED67</accession>
<dbReference type="InterPro" id="IPR020476">
    <property type="entry name" value="Nudix_hydrolase"/>
</dbReference>
<proteinExistence type="inferred from homology"/>
<dbReference type="OrthoDB" id="9804563at2"/>
<dbReference type="PRINTS" id="PR00502">
    <property type="entry name" value="NUDIXFAMILY"/>
</dbReference>
<evidence type="ECO:0000256" key="2">
    <source>
        <dbReference type="ARBA" id="ARBA00022801"/>
    </source>
</evidence>
<evidence type="ECO:0000313" key="5">
    <source>
        <dbReference type="EMBL" id="RNL85689.1"/>
    </source>
</evidence>
<keyword evidence="6" id="KW-1185">Reference proteome</keyword>
<evidence type="ECO:0000259" key="4">
    <source>
        <dbReference type="PROSITE" id="PS51462"/>
    </source>
</evidence>
<dbReference type="InterPro" id="IPR015797">
    <property type="entry name" value="NUDIX_hydrolase-like_dom_sf"/>
</dbReference>
<dbReference type="RefSeq" id="WP_123200468.1">
    <property type="nucleotide sequence ID" value="NZ_RJMB01000005.1"/>
</dbReference>
<dbReference type="EMBL" id="RJMB01000005">
    <property type="protein sequence ID" value="RNL85689.1"/>
    <property type="molecule type" value="Genomic_DNA"/>
</dbReference>
<dbReference type="GO" id="GO:0016787">
    <property type="term" value="F:hydrolase activity"/>
    <property type="evidence" value="ECO:0007669"/>
    <property type="project" value="UniProtKB-KW"/>
</dbReference>
<comment type="caution">
    <text evidence="5">The sequence shown here is derived from an EMBL/GenBank/DDBJ whole genome shotgun (WGS) entry which is preliminary data.</text>
</comment>
<keyword evidence="2 3" id="KW-0378">Hydrolase</keyword>
<dbReference type="AlphaFoldDB" id="A0A3N0ED67"/>
<dbReference type="InterPro" id="IPR000086">
    <property type="entry name" value="NUDIX_hydrolase_dom"/>
</dbReference>